<dbReference type="STRING" id="1271860.SAMN05216174_10861"/>
<reference evidence="4" key="1">
    <citation type="submission" date="2016-10" db="EMBL/GenBank/DDBJ databases">
        <authorList>
            <person name="Varghese N."/>
            <person name="Submissions S."/>
        </authorList>
    </citation>
    <scope>NUCLEOTIDE SEQUENCE [LARGE SCALE GENOMIC DNA]</scope>
    <source>
        <strain evidence="4">IBRC-M 10403</strain>
    </source>
</reference>
<dbReference type="Proteomes" id="UP000199501">
    <property type="component" value="Unassembled WGS sequence"/>
</dbReference>
<evidence type="ECO:0000313" key="3">
    <source>
        <dbReference type="EMBL" id="SDD17935.1"/>
    </source>
</evidence>
<keyword evidence="4" id="KW-1185">Reference proteome</keyword>
<keyword evidence="2" id="KW-1133">Transmembrane helix</keyword>
<feature type="transmembrane region" description="Helical" evidence="2">
    <location>
        <begin position="42"/>
        <end position="62"/>
    </location>
</feature>
<accession>A0A1G6SP72</accession>
<evidence type="ECO:0000256" key="1">
    <source>
        <dbReference type="SAM" id="MobiDB-lite"/>
    </source>
</evidence>
<proteinExistence type="predicted"/>
<dbReference type="OrthoDB" id="4548241at2"/>
<evidence type="ECO:0000313" key="4">
    <source>
        <dbReference type="Proteomes" id="UP000199501"/>
    </source>
</evidence>
<keyword evidence="2" id="KW-0812">Transmembrane</keyword>
<dbReference type="AlphaFoldDB" id="A0A1G6SP72"/>
<protein>
    <recommendedName>
        <fullName evidence="5">Integral membrane protein</fullName>
    </recommendedName>
</protein>
<sequence>MDQLNPYETPKTFQLHRAEYLFGVAVVTGLMIANFSELRWWVVVAGFFYIDVIGYLPGAIAYKKANGGPVPKVYYVLYNVMHSFITQGAVILLWCLTIGPEWALLIIPFHLFGDRGLFGNFMKPFGLPFEPEAQPTYQKMLDDLGIDQKAPAGHGQKTAESPTPQPAS</sequence>
<evidence type="ECO:0008006" key="5">
    <source>
        <dbReference type="Google" id="ProtNLM"/>
    </source>
</evidence>
<name>A0A1G6SP72_9PSEU</name>
<keyword evidence="2" id="KW-0472">Membrane</keyword>
<gene>
    <name evidence="3" type="ORF">SAMN05216174_10861</name>
</gene>
<organism evidence="3 4">
    <name type="scientific">Actinokineospora iranica</name>
    <dbReference type="NCBI Taxonomy" id="1271860"/>
    <lineage>
        <taxon>Bacteria</taxon>
        <taxon>Bacillati</taxon>
        <taxon>Actinomycetota</taxon>
        <taxon>Actinomycetes</taxon>
        <taxon>Pseudonocardiales</taxon>
        <taxon>Pseudonocardiaceae</taxon>
        <taxon>Actinokineospora</taxon>
    </lineage>
</organism>
<dbReference type="RefSeq" id="WP_091451841.1">
    <property type="nucleotide sequence ID" value="NZ_FMZZ01000008.1"/>
</dbReference>
<evidence type="ECO:0000256" key="2">
    <source>
        <dbReference type="SAM" id="Phobius"/>
    </source>
</evidence>
<dbReference type="EMBL" id="FMZZ01000008">
    <property type="protein sequence ID" value="SDD17935.1"/>
    <property type="molecule type" value="Genomic_DNA"/>
</dbReference>
<feature type="transmembrane region" description="Helical" evidence="2">
    <location>
        <begin position="20"/>
        <end position="36"/>
    </location>
</feature>
<feature type="region of interest" description="Disordered" evidence="1">
    <location>
        <begin position="147"/>
        <end position="168"/>
    </location>
</feature>